<dbReference type="EMBL" id="HG713308">
    <property type="protein sequence ID" value="CDJ53350.1"/>
    <property type="molecule type" value="Genomic_DNA"/>
</dbReference>
<protein>
    <submittedName>
        <fullName evidence="2">Uncharacterized protein</fullName>
    </submittedName>
</protein>
<gene>
    <name evidence="2" type="ORF">EBH_0056310</name>
</gene>
<evidence type="ECO:0000256" key="1">
    <source>
        <dbReference type="SAM" id="MobiDB-lite"/>
    </source>
</evidence>
<proteinExistence type="predicted"/>
<name>U6LZW2_9EIME</name>
<feature type="region of interest" description="Disordered" evidence="1">
    <location>
        <begin position="1"/>
        <end position="68"/>
    </location>
</feature>
<evidence type="ECO:0000313" key="3">
    <source>
        <dbReference type="Proteomes" id="UP000030750"/>
    </source>
</evidence>
<reference evidence="2" key="1">
    <citation type="submission" date="2013-10" db="EMBL/GenBank/DDBJ databases">
        <title>Genomic analysis of the causative agents of coccidiosis in chickens.</title>
        <authorList>
            <person name="Reid A.J."/>
            <person name="Blake D."/>
            <person name="Billington K."/>
            <person name="Browne H."/>
            <person name="Dunn M."/>
            <person name="Hung S."/>
            <person name="Kawahara F."/>
            <person name="Miranda-Saavedra D."/>
            <person name="Mourier T."/>
            <person name="Nagra H."/>
            <person name="Otto T.D."/>
            <person name="Rawlings N."/>
            <person name="Sanchez A."/>
            <person name="Sanders M."/>
            <person name="Subramaniam C."/>
            <person name="Tay Y."/>
            <person name="Dear P."/>
            <person name="Doerig C."/>
            <person name="Gruber A."/>
            <person name="Parkinson J."/>
            <person name="Shirley M."/>
            <person name="Wan K.L."/>
            <person name="Berriman M."/>
            <person name="Tomley F."/>
            <person name="Pain A."/>
        </authorList>
    </citation>
    <scope>NUCLEOTIDE SEQUENCE [LARGE SCALE GENOMIC DNA]</scope>
    <source>
        <strain evidence="2">Houghton</strain>
    </source>
</reference>
<keyword evidence="3" id="KW-1185">Reference proteome</keyword>
<accession>U6LZW2</accession>
<dbReference type="OrthoDB" id="346068at2759"/>
<dbReference type="AlphaFoldDB" id="U6LZW2"/>
<dbReference type="Proteomes" id="UP000030750">
    <property type="component" value="Unassembled WGS sequence"/>
</dbReference>
<evidence type="ECO:0000313" key="2">
    <source>
        <dbReference type="EMBL" id="CDJ53350.1"/>
    </source>
</evidence>
<dbReference type="VEuPathDB" id="ToxoDB:EBH_0056310"/>
<reference evidence="2" key="2">
    <citation type="submission" date="2013-10" db="EMBL/GenBank/DDBJ databases">
        <authorList>
            <person name="Aslett M."/>
        </authorList>
    </citation>
    <scope>NUCLEOTIDE SEQUENCE [LARGE SCALE GENOMIC DNA]</scope>
    <source>
        <strain evidence="2">Houghton</strain>
    </source>
</reference>
<sequence>MRNASPETFDGSESESRYSASGSPKGHSKGSKKEQYPFVKMPAEMQLPDGADTGSDLQRFRSPEQASHNGKLNGWTMFNSRVCSKIGSLCGKSEEILCGFPIDSPFNDCVVLGHDVAAKKSGGSINYQQTSGAVSHGALVVSQLLQKVASFAMPELGFGVSSTSLSLNTASKMAATKLLQSYYPLYNHNNDPGVLVTDSNATYIIQEGKERSACQTPVTRSDPVPWGHVGDEDWCQIPLPGGLEVPHHGSLTALQHAGVGKAGTHNE</sequence>
<organism evidence="2 3">
    <name type="scientific">Eimeria brunetti</name>
    <dbReference type="NCBI Taxonomy" id="51314"/>
    <lineage>
        <taxon>Eukaryota</taxon>
        <taxon>Sar</taxon>
        <taxon>Alveolata</taxon>
        <taxon>Apicomplexa</taxon>
        <taxon>Conoidasida</taxon>
        <taxon>Coccidia</taxon>
        <taxon>Eucoccidiorida</taxon>
        <taxon>Eimeriorina</taxon>
        <taxon>Eimeriidae</taxon>
        <taxon>Eimeria</taxon>
    </lineage>
</organism>